<evidence type="ECO:0000313" key="7">
    <source>
        <dbReference type="EMBL" id="XDQ74662.1"/>
    </source>
</evidence>
<dbReference type="AlphaFoldDB" id="A0AB39T708"/>
<dbReference type="SUPFAM" id="SSF90209">
    <property type="entry name" value="Ran binding protein zinc finger-like"/>
    <property type="match status" value="1"/>
</dbReference>
<feature type="compositionally biased region" description="Pro residues" evidence="4">
    <location>
        <begin position="160"/>
        <end position="198"/>
    </location>
</feature>
<feature type="domain" description="RanBP2-type" evidence="6">
    <location>
        <begin position="53"/>
        <end position="82"/>
    </location>
</feature>
<dbReference type="InterPro" id="IPR036443">
    <property type="entry name" value="Znf_RanBP2_sf"/>
</dbReference>
<feature type="region of interest" description="Disordered" evidence="4">
    <location>
        <begin position="11"/>
        <end position="58"/>
    </location>
</feature>
<feature type="region of interest" description="Disordered" evidence="4">
    <location>
        <begin position="72"/>
        <end position="198"/>
    </location>
</feature>
<reference evidence="7" key="1">
    <citation type="submission" date="2024-07" db="EMBL/GenBank/DDBJ databases">
        <authorList>
            <person name="Yu S.T."/>
        </authorList>
    </citation>
    <scope>NUCLEOTIDE SEQUENCE</scope>
    <source>
        <strain evidence="7">R44</strain>
    </source>
</reference>
<keyword evidence="5" id="KW-0812">Transmembrane</keyword>
<protein>
    <recommendedName>
        <fullName evidence="6">RanBP2-type domain-containing protein</fullName>
    </recommendedName>
</protein>
<evidence type="ECO:0000259" key="6">
    <source>
        <dbReference type="PROSITE" id="PS50199"/>
    </source>
</evidence>
<gene>
    <name evidence="7" type="ORF">AB5J54_30890</name>
</gene>
<feature type="compositionally biased region" description="Low complexity" evidence="4">
    <location>
        <begin position="41"/>
        <end position="54"/>
    </location>
</feature>
<keyword evidence="1" id="KW-0479">Metal-binding</keyword>
<feature type="compositionally biased region" description="Low complexity" evidence="4">
    <location>
        <begin position="98"/>
        <end position="125"/>
    </location>
</feature>
<dbReference type="PROSITE" id="PS50199">
    <property type="entry name" value="ZF_RANBP2_2"/>
    <property type="match status" value="1"/>
</dbReference>
<dbReference type="InterPro" id="IPR001876">
    <property type="entry name" value="Znf_RanBP2"/>
</dbReference>
<keyword evidence="5" id="KW-0472">Membrane</keyword>
<keyword evidence="2" id="KW-0863">Zinc-finger</keyword>
<keyword evidence="3" id="KW-0862">Zinc</keyword>
<sequence length="352" mass="36743">MAGSAKWRCKDCGSNTGPGETPCGICGSTRKDPIAPPAAPSRPAAKRPSPARPSGDWQCRACRATNPARRLDCVGCGKSWKTSGEPAPKKTAPKKTPPKTTAKKTTPTTPKTTAKKTTTAKATPPRMTPPRTTPPKKAAPRKTAPPRTGGSTARPTGVFYPPPPTTGYTAPPPRATTAPPYTPPPRYTPPPYTPPPYRPPARKSKGCLYSCLGVVGGLVLLGIVQSVVIGSLDSGGADDPKPTSSAGGTGTACPSRIASALPSGDGATLVEAFRTDDHRITLCRTAAGKLYYYGEFRDQREAGIAMPAKKTGDGYEANNSPYRYVISGSTVSIYKSGSRIGREELTPEPNPG</sequence>
<evidence type="ECO:0000256" key="3">
    <source>
        <dbReference type="ARBA" id="ARBA00022833"/>
    </source>
</evidence>
<dbReference type="GO" id="GO:0008270">
    <property type="term" value="F:zinc ion binding"/>
    <property type="evidence" value="ECO:0007669"/>
    <property type="project" value="UniProtKB-KW"/>
</dbReference>
<evidence type="ECO:0000256" key="1">
    <source>
        <dbReference type="ARBA" id="ARBA00022723"/>
    </source>
</evidence>
<feature type="region of interest" description="Disordered" evidence="4">
    <location>
        <begin position="232"/>
        <end position="252"/>
    </location>
</feature>
<evidence type="ECO:0000256" key="5">
    <source>
        <dbReference type="SAM" id="Phobius"/>
    </source>
</evidence>
<dbReference type="RefSeq" id="WP_369147183.1">
    <property type="nucleotide sequence ID" value="NZ_CP163444.1"/>
</dbReference>
<dbReference type="PROSITE" id="PS01358">
    <property type="entry name" value="ZF_RANBP2_1"/>
    <property type="match status" value="1"/>
</dbReference>
<proteinExistence type="predicted"/>
<dbReference type="SMART" id="SM00547">
    <property type="entry name" value="ZnF_RBZ"/>
    <property type="match status" value="2"/>
</dbReference>
<keyword evidence="5" id="KW-1133">Transmembrane helix</keyword>
<name>A0AB39T708_9ACTN</name>
<evidence type="ECO:0000256" key="4">
    <source>
        <dbReference type="SAM" id="MobiDB-lite"/>
    </source>
</evidence>
<accession>A0AB39T708</accession>
<evidence type="ECO:0000256" key="2">
    <source>
        <dbReference type="ARBA" id="ARBA00022771"/>
    </source>
</evidence>
<feature type="transmembrane region" description="Helical" evidence="5">
    <location>
        <begin position="207"/>
        <end position="232"/>
    </location>
</feature>
<dbReference type="PRINTS" id="PR01217">
    <property type="entry name" value="PRICHEXTENSN"/>
</dbReference>
<organism evidence="7">
    <name type="scientific">Streptomyces sp. R44</name>
    <dbReference type="NCBI Taxonomy" id="3238633"/>
    <lineage>
        <taxon>Bacteria</taxon>
        <taxon>Bacillati</taxon>
        <taxon>Actinomycetota</taxon>
        <taxon>Actinomycetes</taxon>
        <taxon>Kitasatosporales</taxon>
        <taxon>Streptomycetaceae</taxon>
        <taxon>Streptomyces</taxon>
    </lineage>
</organism>
<dbReference type="EMBL" id="CP163444">
    <property type="protein sequence ID" value="XDQ74662.1"/>
    <property type="molecule type" value="Genomic_DNA"/>
</dbReference>